<feature type="region of interest" description="Disordered" evidence="1">
    <location>
        <begin position="1"/>
        <end position="52"/>
    </location>
</feature>
<sequence length="70" mass="6944">MGPCGSVPAKSSGSKSSGSKSSSSKHGSSSKSSSSTHNPLLPPPGSISSTYTPVKVKTASGYTATAHKQY</sequence>
<proteinExistence type="predicted"/>
<reference evidence="2 3" key="1">
    <citation type="submission" date="2023-01" db="EMBL/GenBank/DDBJ databases">
        <title>Analysis of 21 Apiospora genomes using comparative genomics revels a genus with tremendous synthesis potential of carbohydrate active enzymes and secondary metabolites.</title>
        <authorList>
            <person name="Sorensen T."/>
        </authorList>
    </citation>
    <scope>NUCLEOTIDE SEQUENCE [LARGE SCALE GENOMIC DNA]</scope>
    <source>
        <strain evidence="2 3">CBS 20057</strain>
    </source>
</reference>
<dbReference type="Proteomes" id="UP001396898">
    <property type="component" value="Unassembled WGS sequence"/>
</dbReference>
<accession>A0ABR1RM99</accession>
<feature type="compositionally biased region" description="Low complexity" evidence="1">
    <location>
        <begin position="10"/>
        <end position="35"/>
    </location>
</feature>
<evidence type="ECO:0000313" key="3">
    <source>
        <dbReference type="Proteomes" id="UP001396898"/>
    </source>
</evidence>
<evidence type="ECO:0000313" key="2">
    <source>
        <dbReference type="EMBL" id="KAK8015922.1"/>
    </source>
</evidence>
<dbReference type="EMBL" id="JAQQWI010000012">
    <property type="protein sequence ID" value="KAK8015922.1"/>
    <property type="molecule type" value="Genomic_DNA"/>
</dbReference>
<name>A0ABR1RM99_9PEZI</name>
<keyword evidence="3" id="KW-1185">Reference proteome</keyword>
<comment type="caution">
    <text evidence="2">The sequence shown here is derived from an EMBL/GenBank/DDBJ whole genome shotgun (WGS) entry which is preliminary data.</text>
</comment>
<organism evidence="2 3">
    <name type="scientific">Apiospora marii</name>
    <dbReference type="NCBI Taxonomy" id="335849"/>
    <lineage>
        <taxon>Eukaryota</taxon>
        <taxon>Fungi</taxon>
        <taxon>Dikarya</taxon>
        <taxon>Ascomycota</taxon>
        <taxon>Pezizomycotina</taxon>
        <taxon>Sordariomycetes</taxon>
        <taxon>Xylariomycetidae</taxon>
        <taxon>Amphisphaeriales</taxon>
        <taxon>Apiosporaceae</taxon>
        <taxon>Apiospora</taxon>
    </lineage>
</organism>
<evidence type="ECO:0008006" key="4">
    <source>
        <dbReference type="Google" id="ProtNLM"/>
    </source>
</evidence>
<evidence type="ECO:0000256" key="1">
    <source>
        <dbReference type="SAM" id="MobiDB-lite"/>
    </source>
</evidence>
<protein>
    <recommendedName>
        <fullName evidence="4">REJ domain-containing protein</fullName>
    </recommendedName>
</protein>
<gene>
    <name evidence="2" type="ORF">PG991_008810</name>
</gene>